<dbReference type="InterPro" id="IPR006827">
    <property type="entry name" value="Lant_deHydtase_N"/>
</dbReference>
<reference evidence="2 3" key="1">
    <citation type="submission" date="2021-02" db="EMBL/GenBank/DDBJ databases">
        <title>Actinophytocola xerophila sp. nov., isolated from soil of cotton cropping field.</title>
        <authorList>
            <person name="Huang R."/>
            <person name="Chen X."/>
            <person name="Ge X."/>
            <person name="Liu W."/>
        </authorList>
    </citation>
    <scope>NUCLEOTIDE SEQUENCE [LARGE SCALE GENOMIC DNA]</scope>
    <source>
        <strain evidence="2 3">S1-96</strain>
    </source>
</reference>
<dbReference type="Pfam" id="PF04738">
    <property type="entry name" value="Lant_dehydr_N"/>
    <property type="match status" value="2"/>
</dbReference>
<feature type="domain" description="Lantibiotic dehydratase N-terminal" evidence="1">
    <location>
        <begin position="75"/>
        <end position="507"/>
    </location>
</feature>
<proteinExistence type="predicted"/>
<protein>
    <submittedName>
        <fullName evidence="2">Lantibiotic dehydratase</fullName>
    </submittedName>
</protein>
<name>A0ABT2J249_9PSEU</name>
<gene>
    <name evidence="2" type="ORF">JT362_02205</name>
</gene>
<dbReference type="RefSeq" id="WP_260189288.1">
    <property type="nucleotide sequence ID" value="NZ_JAFFZE010000004.1"/>
</dbReference>
<dbReference type="Proteomes" id="UP001156441">
    <property type="component" value="Unassembled WGS sequence"/>
</dbReference>
<sequence length="762" mass="81623">MTHLVPLGDTGWSVWRDAVLRSTGFPADGLAPFTAPNCAAAADALLAGTGDEDVFGKELELALESGSAACRRISADPVFREAVSWQSPTVREALDGLLRGTRKRKKQREREQVVARYWQRYSAKNETVGFFGPAAWATVDPAAPALTVTPGPEVIAERTVELEHWTLAEYARVLVADPEVRGWLPVALAPHLTVDADGRRVLRPAHPPVTVTPAEVAALTAGPAPARDVVAALTAAGHLRAEDDGWLLVDRLVERGLLVWAAEPPQHPRADAALRALLDTVGDDDARARALAGLDRLTAARDAVADAAGDADRTTAALAHVGAEFTALTGTDPHRRAGQTYAGRGVCYLEARRDVSVVFGGRFLADLAAPLAPLLRAARWLTAELAAAYGTALADLYDELAADGAGEVSFADLWFLAQGALFGAGERPVDAVAAEFVRRWATLFGLDEHTSGPVHRTAAELTVAAEAAFPADRPGWSAGRLHSPDLQLCAAGPEAVERGDYLVVLGELHAAWPTFDCAVFTRWHPDPDRLRDALAADLGEHRVRPLYPTSWPRYSGRVAHTLDGRTDHQLGFTAAPGADPDRLLPATSVTVQRADGQLVAVGPDGRTWPLVEMFSALLAMHAVDGFKLVGAAAHTPRITVDRLVVARETWRTTLAETGLGTASGDRGRYLAVRRWRRALGLPDRVFVKLATETKPVYVDLTSPVFAGSLCAMVRSALNAGRADAVTVSEVLPDADEHWLTDADGRRYSSELRLQLLDSVEAP</sequence>
<accession>A0ABT2J249</accession>
<evidence type="ECO:0000259" key="1">
    <source>
        <dbReference type="Pfam" id="PF04738"/>
    </source>
</evidence>
<keyword evidence="3" id="KW-1185">Reference proteome</keyword>
<feature type="domain" description="Lantibiotic dehydratase N-terminal" evidence="1">
    <location>
        <begin position="630"/>
        <end position="704"/>
    </location>
</feature>
<dbReference type="EMBL" id="JAFFZE010000004">
    <property type="protein sequence ID" value="MCT2581932.1"/>
    <property type="molecule type" value="Genomic_DNA"/>
</dbReference>
<comment type="caution">
    <text evidence="2">The sequence shown here is derived from an EMBL/GenBank/DDBJ whole genome shotgun (WGS) entry which is preliminary data.</text>
</comment>
<evidence type="ECO:0000313" key="3">
    <source>
        <dbReference type="Proteomes" id="UP001156441"/>
    </source>
</evidence>
<evidence type="ECO:0000313" key="2">
    <source>
        <dbReference type="EMBL" id="MCT2581932.1"/>
    </source>
</evidence>
<organism evidence="2 3">
    <name type="scientific">Actinophytocola gossypii</name>
    <dbReference type="NCBI Taxonomy" id="2812003"/>
    <lineage>
        <taxon>Bacteria</taxon>
        <taxon>Bacillati</taxon>
        <taxon>Actinomycetota</taxon>
        <taxon>Actinomycetes</taxon>
        <taxon>Pseudonocardiales</taxon>
        <taxon>Pseudonocardiaceae</taxon>
    </lineage>
</organism>